<dbReference type="GO" id="GO:0046872">
    <property type="term" value="F:metal ion binding"/>
    <property type="evidence" value="ECO:0007669"/>
    <property type="project" value="UniProtKB-KW"/>
</dbReference>
<sequence length="674" mass="77515">MPYRLDLPQSDFTVDVITGKRHRGDVSAGVGMVLFDEAGNASSKVKLQHIFQKHMTFPISNKDTAELNKEGKISKIEFWADGAYDHSSRYWHVNKIEVRNNARQETFVFPVQEWVVRNRSYKVRHLDTSLPQLEQEEFKVERNNELDEKKRIYELDQKIPNGPVQVKKLPRAEEFGCEEKMDLLIREGFLEFKNFVLRLFTHPWKSIADIFNIYEHSLYYYPRPKGSDLWTEDVHFGRQRIASINNTVIELVKDLPQKFPVSDDLVGPFLEGLTLDEAIKKKKLFMCDLKVLEGIPVKDNFVLCAPIALFFVDFCGQLKPVAIQLFQNPSPSNPIFTPACPTLTWTLVKMWYNNADAAYHQGLTHLGFTHLLMESFDLATQRNLSSSHPVYKLLEPHFLNLMAINSLALERLINEDGWVQEVMNYGQKGMLNLIVKELDNWKLDVHGTLPEDLKRRGLDDPTVLPVYFFRDDALLLYNAIKKYVRDYLYIYYSSSDVLLADGELQNWTKELVKERNKSEGGMGIKGMPEKVNSVEQLEQILTCVIYTCSVGHASANFGQYDEYGFPANYPLCLRGTPPDNPNAILTEADLLASLPDVATTLDIMEITDLLSRKGTKSLGDFETEYIVDPKGKEVVERFRKDLKEISEKIEKRNKQLKTEYTYLLPEAIPNSISI</sequence>
<evidence type="ECO:0000256" key="1">
    <source>
        <dbReference type="ARBA" id="ARBA00022723"/>
    </source>
</evidence>
<keyword evidence="9" id="KW-1185">Reference proteome</keyword>
<evidence type="ECO:0000256" key="2">
    <source>
        <dbReference type="ARBA" id="ARBA00022964"/>
    </source>
</evidence>
<dbReference type="SUPFAM" id="SSF49723">
    <property type="entry name" value="Lipase/lipooxygenase domain (PLAT/LH2 domain)"/>
    <property type="match status" value="1"/>
</dbReference>
<evidence type="ECO:0000256" key="5">
    <source>
        <dbReference type="PROSITE-ProRule" id="PRU00152"/>
    </source>
</evidence>
<dbReference type="InterPro" id="IPR013819">
    <property type="entry name" value="LipOase_C"/>
</dbReference>
<comment type="caution">
    <text evidence="5">Lacks conserved residue(s) required for the propagation of feature annotation.</text>
</comment>
<dbReference type="GO" id="GO:0016702">
    <property type="term" value="F:oxidoreductase activity, acting on single donors with incorporation of molecular oxygen, incorporation of two atoms of oxygen"/>
    <property type="evidence" value="ECO:0007669"/>
    <property type="project" value="InterPro"/>
</dbReference>
<evidence type="ECO:0000313" key="8">
    <source>
        <dbReference type="EMBL" id="KAK0064894.1"/>
    </source>
</evidence>
<feature type="domain" description="Lipoxygenase" evidence="7">
    <location>
        <begin position="128"/>
        <end position="674"/>
    </location>
</feature>
<dbReference type="Proteomes" id="UP001233172">
    <property type="component" value="Unassembled WGS sequence"/>
</dbReference>
<dbReference type="PRINTS" id="PR00087">
    <property type="entry name" value="LIPOXYGENASE"/>
</dbReference>
<dbReference type="PROSITE" id="PS00081">
    <property type="entry name" value="LIPOXYGENASE_2"/>
    <property type="match status" value="1"/>
</dbReference>
<proteinExistence type="predicted"/>
<dbReference type="InterPro" id="IPR000907">
    <property type="entry name" value="LipOase"/>
</dbReference>
<name>A0AAD8FIZ6_BIOPF</name>
<keyword evidence="1" id="KW-0479">Metal-binding</keyword>
<dbReference type="Pfam" id="PF01477">
    <property type="entry name" value="PLAT"/>
    <property type="match status" value="1"/>
</dbReference>
<dbReference type="InterPro" id="IPR001024">
    <property type="entry name" value="PLAT/LH2_dom"/>
</dbReference>
<keyword evidence="3" id="KW-0560">Oxidoreductase</keyword>
<protein>
    <submittedName>
        <fullName evidence="8">Arachidonate 12-lipoxygenase 12R-type</fullName>
    </submittedName>
</protein>
<gene>
    <name evidence="8" type="ORF">Bpfe_005452</name>
</gene>
<evidence type="ECO:0000313" key="9">
    <source>
        <dbReference type="Proteomes" id="UP001233172"/>
    </source>
</evidence>
<dbReference type="Gene3D" id="2.40.180.10">
    <property type="entry name" value="Catalase core domain"/>
    <property type="match status" value="1"/>
</dbReference>
<evidence type="ECO:0000259" key="7">
    <source>
        <dbReference type="PROSITE" id="PS51393"/>
    </source>
</evidence>
<accession>A0AAD8FIZ6</accession>
<dbReference type="InterPro" id="IPR036226">
    <property type="entry name" value="LipOase_C_sf"/>
</dbReference>
<dbReference type="InterPro" id="IPR036392">
    <property type="entry name" value="PLAT/LH2_dom_sf"/>
</dbReference>
<dbReference type="GO" id="GO:0034440">
    <property type="term" value="P:lipid oxidation"/>
    <property type="evidence" value="ECO:0007669"/>
    <property type="project" value="InterPro"/>
</dbReference>
<reference evidence="8" key="1">
    <citation type="journal article" date="2023" name="PLoS Negl. Trop. Dis.">
        <title>A genome sequence for Biomphalaria pfeifferi, the major vector snail for the human-infecting parasite Schistosoma mansoni.</title>
        <authorList>
            <person name="Bu L."/>
            <person name="Lu L."/>
            <person name="Laidemitt M.R."/>
            <person name="Zhang S.M."/>
            <person name="Mutuku M."/>
            <person name="Mkoji G."/>
            <person name="Steinauer M."/>
            <person name="Loker E.S."/>
        </authorList>
    </citation>
    <scope>NUCLEOTIDE SEQUENCE</scope>
    <source>
        <strain evidence="8">KasaAsao</strain>
    </source>
</reference>
<keyword evidence="2" id="KW-0223">Dioxygenase</keyword>
<comment type="caution">
    <text evidence="8">The sequence shown here is derived from an EMBL/GenBank/DDBJ whole genome shotgun (WGS) entry which is preliminary data.</text>
</comment>
<dbReference type="PROSITE" id="PS51393">
    <property type="entry name" value="LIPOXYGENASE_3"/>
    <property type="match status" value="1"/>
</dbReference>
<reference evidence="8" key="2">
    <citation type="submission" date="2023-04" db="EMBL/GenBank/DDBJ databases">
        <authorList>
            <person name="Bu L."/>
            <person name="Lu L."/>
            <person name="Laidemitt M.R."/>
            <person name="Zhang S.M."/>
            <person name="Mutuku M."/>
            <person name="Mkoji G."/>
            <person name="Steinauer M."/>
            <person name="Loker E.S."/>
        </authorList>
    </citation>
    <scope>NUCLEOTIDE SEQUENCE</scope>
    <source>
        <strain evidence="8">KasaAsao</strain>
        <tissue evidence="8">Whole Snail</tissue>
    </source>
</reference>
<dbReference type="AlphaFoldDB" id="A0AAD8FIZ6"/>
<evidence type="ECO:0000259" key="6">
    <source>
        <dbReference type="PROSITE" id="PS50095"/>
    </source>
</evidence>
<evidence type="ECO:0000256" key="4">
    <source>
        <dbReference type="ARBA" id="ARBA00023098"/>
    </source>
</evidence>
<dbReference type="Pfam" id="PF00305">
    <property type="entry name" value="Lipoxygenase"/>
    <property type="match status" value="1"/>
</dbReference>
<dbReference type="SUPFAM" id="SSF48484">
    <property type="entry name" value="Lipoxigenase"/>
    <property type="match status" value="1"/>
</dbReference>
<dbReference type="Gene3D" id="1.20.245.10">
    <property type="entry name" value="Lipoxygenase-1, Domain 5"/>
    <property type="match status" value="1"/>
</dbReference>
<dbReference type="InterPro" id="IPR020834">
    <property type="entry name" value="LipOase_CS"/>
</dbReference>
<evidence type="ECO:0000256" key="3">
    <source>
        <dbReference type="ARBA" id="ARBA00023002"/>
    </source>
</evidence>
<dbReference type="Gene3D" id="3.10.450.60">
    <property type="match status" value="1"/>
</dbReference>
<dbReference type="EMBL" id="JASAOG010000015">
    <property type="protein sequence ID" value="KAK0064894.1"/>
    <property type="molecule type" value="Genomic_DNA"/>
</dbReference>
<dbReference type="PANTHER" id="PTHR11771">
    <property type="entry name" value="LIPOXYGENASE"/>
    <property type="match status" value="1"/>
</dbReference>
<feature type="domain" description="PLAT" evidence="6">
    <location>
        <begin position="10"/>
        <end position="129"/>
    </location>
</feature>
<organism evidence="8 9">
    <name type="scientific">Biomphalaria pfeifferi</name>
    <name type="common">Bloodfluke planorb</name>
    <name type="synonym">Freshwater snail</name>
    <dbReference type="NCBI Taxonomy" id="112525"/>
    <lineage>
        <taxon>Eukaryota</taxon>
        <taxon>Metazoa</taxon>
        <taxon>Spiralia</taxon>
        <taxon>Lophotrochozoa</taxon>
        <taxon>Mollusca</taxon>
        <taxon>Gastropoda</taxon>
        <taxon>Heterobranchia</taxon>
        <taxon>Euthyneura</taxon>
        <taxon>Panpulmonata</taxon>
        <taxon>Hygrophila</taxon>
        <taxon>Lymnaeoidea</taxon>
        <taxon>Planorbidae</taxon>
        <taxon>Biomphalaria</taxon>
    </lineage>
</organism>
<keyword evidence="4" id="KW-0443">Lipid metabolism</keyword>
<dbReference type="PROSITE" id="PS50095">
    <property type="entry name" value="PLAT"/>
    <property type="match status" value="1"/>
</dbReference>